<dbReference type="InterPro" id="IPR007055">
    <property type="entry name" value="BON_dom"/>
</dbReference>
<dbReference type="Pfam" id="PF04972">
    <property type="entry name" value="BON"/>
    <property type="match status" value="3"/>
</dbReference>
<dbReference type="Gene3D" id="3.30.1340.30">
    <property type="match status" value="3"/>
</dbReference>
<keyword evidence="4" id="KW-1185">Reference proteome</keyword>
<feature type="domain" description="BON" evidence="2">
    <location>
        <begin position="80"/>
        <end position="148"/>
    </location>
</feature>
<accession>A0A246JDG9</accession>
<gene>
    <name evidence="3" type="ORF">CDQ91_19975</name>
</gene>
<name>A0A246JDG9_9SPHN</name>
<feature type="domain" description="BON" evidence="2">
    <location>
        <begin position="151"/>
        <end position="219"/>
    </location>
</feature>
<dbReference type="PANTHER" id="PTHR34606">
    <property type="entry name" value="BON DOMAIN-CONTAINING PROTEIN"/>
    <property type="match status" value="1"/>
</dbReference>
<evidence type="ECO:0000259" key="2">
    <source>
        <dbReference type="PROSITE" id="PS50914"/>
    </source>
</evidence>
<dbReference type="GO" id="GO:0008483">
    <property type="term" value="F:transaminase activity"/>
    <property type="evidence" value="ECO:0007669"/>
    <property type="project" value="UniProtKB-KW"/>
</dbReference>
<dbReference type="EMBL" id="NISJ01000019">
    <property type="protein sequence ID" value="OWQ90624.1"/>
    <property type="molecule type" value="Genomic_DNA"/>
</dbReference>
<evidence type="ECO:0000313" key="3">
    <source>
        <dbReference type="EMBL" id="OWQ90624.1"/>
    </source>
</evidence>
<proteinExistence type="predicted"/>
<dbReference type="InterPro" id="IPR051686">
    <property type="entry name" value="Lipoprotein_DolP"/>
</dbReference>
<sequence length="219" mass="23887">MLKKTDGQLQRDVMDELEWEPSVDHADIGVAVTDGVVTLSGYVKTYPEKIAAEKATRRVAGVRAIAEEVKVHFASEPRMADHEIAKRLLDMMAWTVSIPTEKVKVKVEHGWVTLSGMVDWDYQRKEAFRSASRVTGVAGVTNLIEVKVHPAPADVKERIVSAFKRQADLDAAGVTVSTEGGTVKLGGKVKAWAERGVAERAAWSAPGVTRVEDNITIAL</sequence>
<dbReference type="InterPro" id="IPR014004">
    <property type="entry name" value="Transpt-assoc_nodulatn_dom_bac"/>
</dbReference>
<dbReference type="SMART" id="SM00749">
    <property type="entry name" value="BON"/>
    <property type="match status" value="3"/>
</dbReference>
<keyword evidence="3" id="KW-0808">Transferase</keyword>
<feature type="domain" description="BON" evidence="2">
    <location>
        <begin position="5"/>
        <end position="73"/>
    </location>
</feature>
<dbReference type="PROSITE" id="PS50914">
    <property type="entry name" value="BON"/>
    <property type="match status" value="3"/>
</dbReference>
<comment type="caution">
    <text evidence="3">The sequence shown here is derived from an EMBL/GenBank/DDBJ whole genome shotgun (WGS) entry which is preliminary data.</text>
</comment>
<keyword evidence="3" id="KW-0032">Aminotransferase</keyword>
<dbReference type="RefSeq" id="WP_088474479.1">
    <property type="nucleotide sequence ID" value="NZ_NISJ01000019.1"/>
</dbReference>
<dbReference type="OrthoDB" id="870892at2"/>
<dbReference type="Proteomes" id="UP000197097">
    <property type="component" value="Unassembled WGS sequence"/>
</dbReference>
<protein>
    <submittedName>
        <fullName evidence="3">Ornithine aminotransferase</fullName>
    </submittedName>
</protein>
<evidence type="ECO:0000256" key="1">
    <source>
        <dbReference type="ARBA" id="ARBA00022729"/>
    </source>
</evidence>
<organism evidence="3 4">
    <name type="scientific">Sphingopyxis witflariensis</name>
    <dbReference type="NCBI Taxonomy" id="173675"/>
    <lineage>
        <taxon>Bacteria</taxon>
        <taxon>Pseudomonadati</taxon>
        <taxon>Pseudomonadota</taxon>
        <taxon>Alphaproteobacteria</taxon>
        <taxon>Sphingomonadales</taxon>
        <taxon>Sphingomonadaceae</taxon>
        <taxon>Sphingopyxis</taxon>
    </lineage>
</organism>
<dbReference type="PANTHER" id="PTHR34606:SF4">
    <property type="entry name" value="OUTER MEMBRANE LIPOPROTEIN DOLP"/>
    <property type="match status" value="1"/>
</dbReference>
<keyword evidence="1" id="KW-0732">Signal</keyword>
<evidence type="ECO:0000313" key="4">
    <source>
        <dbReference type="Proteomes" id="UP000197097"/>
    </source>
</evidence>
<reference evidence="3 4" key="1">
    <citation type="journal article" date="2002" name="Int. J. Syst. Evol. Microbiol.">
        <title>Sphingopyxis witflariensis sp. nov., isolated from activated sludge.</title>
        <authorList>
            <person name="Kampfer P."/>
            <person name="Witzenberger R."/>
            <person name="Denner E.B."/>
            <person name="Busse H.J."/>
            <person name="Neef A."/>
        </authorList>
    </citation>
    <scope>NUCLEOTIDE SEQUENCE [LARGE SCALE GENOMIC DNA]</scope>
    <source>
        <strain evidence="3 4">DSM 14551</strain>
    </source>
</reference>
<dbReference type="AlphaFoldDB" id="A0A246JDG9"/>